<evidence type="ECO:0000313" key="2">
    <source>
        <dbReference type="EMBL" id="KAK9680919.1"/>
    </source>
</evidence>
<feature type="domain" description="Integrase catalytic" evidence="1">
    <location>
        <begin position="34"/>
        <end position="191"/>
    </location>
</feature>
<evidence type="ECO:0000313" key="3">
    <source>
        <dbReference type="Proteomes" id="UP001458880"/>
    </source>
</evidence>
<organism evidence="2 3">
    <name type="scientific">Popillia japonica</name>
    <name type="common">Japanese beetle</name>
    <dbReference type="NCBI Taxonomy" id="7064"/>
    <lineage>
        <taxon>Eukaryota</taxon>
        <taxon>Metazoa</taxon>
        <taxon>Ecdysozoa</taxon>
        <taxon>Arthropoda</taxon>
        <taxon>Hexapoda</taxon>
        <taxon>Insecta</taxon>
        <taxon>Pterygota</taxon>
        <taxon>Neoptera</taxon>
        <taxon>Endopterygota</taxon>
        <taxon>Coleoptera</taxon>
        <taxon>Polyphaga</taxon>
        <taxon>Scarabaeiformia</taxon>
        <taxon>Scarabaeidae</taxon>
        <taxon>Rutelinae</taxon>
        <taxon>Popillia</taxon>
    </lineage>
</organism>
<accession>A0AAW1HWJ2</accession>
<dbReference type="SUPFAM" id="SSF53098">
    <property type="entry name" value="Ribonuclease H-like"/>
    <property type="match status" value="1"/>
</dbReference>
<dbReference type="InterPro" id="IPR001584">
    <property type="entry name" value="Integrase_cat-core"/>
</dbReference>
<dbReference type="AlphaFoldDB" id="A0AAW1HWJ2"/>
<name>A0AAW1HWJ2_POPJA</name>
<keyword evidence="3" id="KW-1185">Reference proteome</keyword>
<sequence length="394" mass="44908">MKRFIKKYIDSCLKCLYCKQQGGKKPGYLHSIPKYARPQHAIRIDHLGLFIESENKNKYLLVVVDGFSKFVHLKAVSDTSAKPVIESLSEIFTVLGKPKRISSDAGAAFTSQNCKNFISDKNIRHFTIAVGLPRGNGQVERVNKTVLDALATRETLPEKWDTNLKSIQQGINSMNHRITQHAPAELLFAFKLRTDGDLDVSEEEEPLNVTKITKQASERLEQNRIKQDLVFNRKRKAPELFNVGDLVLTKITSLPAIGDSKKLVPKFRGPFNVVEVLPNDRYRVREDVHSSRSIRPYEAVIGVENLKHFKFPEYEGSIKKIKQIQAIVDNPNKENDSFCFFAYPETITAKYCTPEKIREALTKLSNPSLLESEDLTLIEPQRGYKKRLPLLKLK</sequence>
<protein>
    <submittedName>
        <fullName evidence="2">Integrase core domain</fullName>
    </submittedName>
</protein>
<dbReference type="Pfam" id="PF00665">
    <property type="entry name" value="rve"/>
    <property type="match status" value="1"/>
</dbReference>
<dbReference type="GO" id="GO:0003676">
    <property type="term" value="F:nucleic acid binding"/>
    <property type="evidence" value="ECO:0007669"/>
    <property type="project" value="InterPro"/>
</dbReference>
<dbReference type="Proteomes" id="UP001458880">
    <property type="component" value="Unassembled WGS sequence"/>
</dbReference>
<dbReference type="PROSITE" id="PS50994">
    <property type="entry name" value="INTEGRASE"/>
    <property type="match status" value="1"/>
</dbReference>
<proteinExistence type="predicted"/>
<dbReference type="Gene3D" id="3.30.420.10">
    <property type="entry name" value="Ribonuclease H-like superfamily/Ribonuclease H"/>
    <property type="match status" value="1"/>
</dbReference>
<evidence type="ECO:0000259" key="1">
    <source>
        <dbReference type="PROSITE" id="PS50994"/>
    </source>
</evidence>
<dbReference type="PANTHER" id="PTHR37984:SF5">
    <property type="entry name" value="PROTEIN NYNRIN-LIKE"/>
    <property type="match status" value="1"/>
</dbReference>
<dbReference type="GO" id="GO:0015074">
    <property type="term" value="P:DNA integration"/>
    <property type="evidence" value="ECO:0007669"/>
    <property type="project" value="InterPro"/>
</dbReference>
<dbReference type="InterPro" id="IPR036397">
    <property type="entry name" value="RNaseH_sf"/>
</dbReference>
<gene>
    <name evidence="2" type="ORF">QE152_g38720</name>
</gene>
<dbReference type="InterPro" id="IPR012337">
    <property type="entry name" value="RNaseH-like_sf"/>
</dbReference>
<dbReference type="InterPro" id="IPR050951">
    <property type="entry name" value="Retrovirus_Pol_polyprotein"/>
</dbReference>
<comment type="caution">
    <text evidence="2">The sequence shown here is derived from an EMBL/GenBank/DDBJ whole genome shotgun (WGS) entry which is preliminary data.</text>
</comment>
<reference evidence="2 3" key="1">
    <citation type="journal article" date="2024" name="BMC Genomics">
        <title>De novo assembly and annotation of Popillia japonica's genome with initial clues to its potential as an invasive pest.</title>
        <authorList>
            <person name="Cucini C."/>
            <person name="Boschi S."/>
            <person name="Funari R."/>
            <person name="Cardaioli E."/>
            <person name="Iannotti N."/>
            <person name="Marturano G."/>
            <person name="Paoli F."/>
            <person name="Bruttini M."/>
            <person name="Carapelli A."/>
            <person name="Frati F."/>
            <person name="Nardi F."/>
        </authorList>
    </citation>
    <scope>NUCLEOTIDE SEQUENCE [LARGE SCALE GENOMIC DNA]</scope>
    <source>
        <strain evidence="2">DMR45628</strain>
    </source>
</reference>
<dbReference type="PANTHER" id="PTHR37984">
    <property type="entry name" value="PROTEIN CBG26694"/>
    <property type="match status" value="1"/>
</dbReference>
<dbReference type="EMBL" id="JASPKY010000859">
    <property type="protein sequence ID" value="KAK9680919.1"/>
    <property type="molecule type" value="Genomic_DNA"/>
</dbReference>